<keyword evidence="7 8" id="KW-0407">Ion channel</keyword>
<feature type="region of interest" description="Disordered" evidence="9">
    <location>
        <begin position="291"/>
        <end position="311"/>
    </location>
</feature>
<gene>
    <name evidence="12" type="ORF">C7M84_019251</name>
</gene>
<protein>
    <submittedName>
        <fullName evidence="12">TWiK family of potassium channels protein 7</fullName>
    </submittedName>
</protein>
<feature type="region of interest" description="Disordered" evidence="9">
    <location>
        <begin position="349"/>
        <end position="434"/>
    </location>
</feature>
<dbReference type="OrthoDB" id="297496at2759"/>
<feature type="compositionally biased region" description="Basic and acidic residues" evidence="9">
    <location>
        <begin position="349"/>
        <end position="402"/>
    </location>
</feature>
<dbReference type="STRING" id="6689.A0A423SFD5"/>
<reference evidence="12 13" key="2">
    <citation type="submission" date="2019-01" db="EMBL/GenBank/DDBJ databases">
        <title>The decoding of complex shrimp genome reveals the adaptation for benthos swimmer, frequently molting mechanism and breeding impact on genome.</title>
        <authorList>
            <person name="Sun Y."/>
            <person name="Gao Y."/>
            <person name="Yu Y."/>
        </authorList>
    </citation>
    <scope>NUCLEOTIDE SEQUENCE [LARGE SCALE GENOMIC DNA]</scope>
    <source>
        <tissue evidence="12">Muscle</tissue>
    </source>
</reference>
<evidence type="ECO:0000256" key="7">
    <source>
        <dbReference type="ARBA" id="ARBA00023303"/>
    </source>
</evidence>
<keyword evidence="2 8" id="KW-0813">Transport</keyword>
<comment type="subcellular location">
    <subcellularLocation>
        <location evidence="1">Membrane</location>
        <topology evidence="1">Multi-pass membrane protein</topology>
    </subcellularLocation>
</comment>
<feature type="compositionally biased region" description="Polar residues" evidence="9">
    <location>
        <begin position="405"/>
        <end position="425"/>
    </location>
</feature>
<evidence type="ECO:0000256" key="6">
    <source>
        <dbReference type="ARBA" id="ARBA00023136"/>
    </source>
</evidence>
<evidence type="ECO:0000256" key="1">
    <source>
        <dbReference type="ARBA" id="ARBA00004141"/>
    </source>
</evidence>
<dbReference type="InterPro" id="IPR013099">
    <property type="entry name" value="K_chnl_dom"/>
</dbReference>
<dbReference type="PANTHER" id="PTHR11003">
    <property type="entry name" value="POTASSIUM CHANNEL, SUBFAMILY K"/>
    <property type="match status" value="1"/>
</dbReference>
<feature type="transmembrane region" description="Helical" evidence="10">
    <location>
        <begin position="165"/>
        <end position="185"/>
    </location>
</feature>
<evidence type="ECO:0000256" key="5">
    <source>
        <dbReference type="ARBA" id="ARBA00023065"/>
    </source>
</evidence>
<dbReference type="InterPro" id="IPR003280">
    <property type="entry name" value="2pore_dom_K_chnl"/>
</dbReference>
<dbReference type="Proteomes" id="UP000283509">
    <property type="component" value="Unassembled WGS sequence"/>
</dbReference>
<keyword evidence="13" id="KW-1185">Reference proteome</keyword>
<name>A0A423SFD5_PENVA</name>
<dbReference type="Gene3D" id="1.10.287.70">
    <property type="match status" value="1"/>
</dbReference>
<sequence>MNYMANLFWFYVDKNWTLDSFNATVYKDLKKLESFIISAVQNYNYDGTVMNWDYSWTFPNSLLLTMTIMSTIGYGHISPVTSWGQLFCIIYAIIGCPLLLVFLGNLGNSMAESFTYIYSRCCCRWCRSVRNLSELPPRASKKQRKLLIDDEVGKEEYMPTEHVRYFLFFLDVPITLTLVVLYVYIMLGAVLFSVWENWDLGSSSYFTFVTLSTIGYGDMVPGTALLSNEDPGTAGLKMAVCIAYILLGQCASGWLKAVPSPLLTSPPVPPPVPLDLLLPFCRPPPCSPPPPSLPLLTSPPPPSPLTSSPSSPGMALLSMCLNLMQEQIVEKCRWLAREIGLTGKNTVEEAKGTDKKALDLPAGDKKKPKDSKDVEKAPPKDVEKAPPKDVEKAPPKDVEKAPSMDTLSVPSSAGSRTSLLKSPTHSIPGALEDL</sequence>
<dbReference type="GO" id="GO:0005886">
    <property type="term" value="C:plasma membrane"/>
    <property type="evidence" value="ECO:0007669"/>
    <property type="project" value="TreeGrafter"/>
</dbReference>
<keyword evidence="5 8" id="KW-0406">Ion transport</keyword>
<evidence type="ECO:0000256" key="4">
    <source>
        <dbReference type="ARBA" id="ARBA00022989"/>
    </source>
</evidence>
<comment type="caution">
    <text evidence="12">The sequence shown here is derived from an EMBL/GenBank/DDBJ whole genome shotgun (WGS) entry which is preliminary data.</text>
</comment>
<keyword evidence="3 8" id="KW-0812">Transmembrane</keyword>
<dbReference type="SUPFAM" id="SSF81324">
    <property type="entry name" value="Voltage-gated potassium channels"/>
    <property type="match status" value="2"/>
</dbReference>
<reference evidence="12 13" key="1">
    <citation type="submission" date="2018-04" db="EMBL/GenBank/DDBJ databases">
        <authorList>
            <person name="Zhang X."/>
            <person name="Yuan J."/>
            <person name="Li F."/>
            <person name="Xiang J."/>
        </authorList>
    </citation>
    <scope>NUCLEOTIDE SEQUENCE [LARGE SCALE GENOMIC DNA]</scope>
    <source>
        <tissue evidence="12">Muscle</tissue>
    </source>
</reference>
<dbReference type="PANTHER" id="PTHR11003:SF334">
    <property type="entry name" value="FI03418P"/>
    <property type="match status" value="1"/>
</dbReference>
<comment type="similarity">
    <text evidence="8">Belongs to the two pore domain potassium channel (TC 1.A.1.8) family.</text>
</comment>
<feature type="compositionally biased region" description="Pro residues" evidence="9">
    <location>
        <begin position="291"/>
        <end position="304"/>
    </location>
</feature>
<feature type="transmembrane region" description="Helical" evidence="10">
    <location>
        <begin position="205"/>
        <end position="226"/>
    </location>
</feature>
<dbReference type="Pfam" id="PF07885">
    <property type="entry name" value="Ion_trans_2"/>
    <property type="match status" value="2"/>
</dbReference>
<dbReference type="PRINTS" id="PR01333">
    <property type="entry name" value="2POREKCHANEL"/>
</dbReference>
<keyword evidence="6 10" id="KW-0472">Membrane</keyword>
<evidence type="ECO:0000256" key="3">
    <source>
        <dbReference type="ARBA" id="ARBA00022692"/>
    </source>
</evidence>
<dbReference type="GO" id="GO:0030322">
    <property type="term" value="P:stabilization of membrane potential"/>
    <property type="evidence" value="ECO:0007669"/>
    <property type="project" value="TreeGrafter"/>
</dbReference>
<evidence type="ECO:0000256" key="2">
    <source>
        <dbReference type="ARBA" id="ARBA00022448"/>
    </source>
</evidence>
<feature type="transmembrane region" description="Helical" evidence="10">
    <location>
        <begin position="238"/>
        <end position="255"/>
    </location>
</feature>
<feature type="domain" description="Potassium channel" evidence="11">
    <location>
        <begin position="180"/>
        <end position="254"/>
    </location>
</feature>
<accession>A0A423SFD5</accession>
<evidence type="ECO:0000256" key="10">
    <source>
        <dbReference type="SAM" id="Phobius"/>
    </source>
</evidence>
<dbReference type="AlphaFoldDB" id="A0A423SFD5"/>
<proteinExistence type="inferred from homology"/>
<dbReference type="GO" id="GO:0022841">
    <property type="term" value="F:potassium ion leak channel activity"/>
    <property type="evidence" value="ECO:0007669"/>
    <property type="project" value="TreeGrafter"/>
</dbReference>
<dbReference type="EMBL" id="QCYY01003530">
    <property type="protein sequence ID" value="ROT62883.1"/>
    <property type="molecule type" value="Genomic_DNA"/>
</dbReference>
<keyword evidence="4 10" id="KW-1133">Transmembrane helix</keyword>
<organism evidence="12 13">
    <name type="scientific">Penaeus vannamei</name>
    <name type="common">Whiteleg shrimp</name>
    <name type="synonym">Litopenaeus vannamei</name>
    <dbReference type="NCBI Taxonomy" id="6689"/>
    <lineage>
        <taxon>Eukaryota</taxon>
        <taxon>Metazoa</taxon>
        <taxon>Ecdysozoa</taxon>
        <taxon>Arthropoda</taxon>
        <taxon>Crustacea</taxon>
        <taxon>Multicrustacea</taxon>
        <taxon>Malacostraca</taxon>
        <taxon>Eumalacostraca</taxon>
        <taxon>Eucarida</taxon>
        <taxon>Decapoda</taxon>
        <taxon>Dendrobranchiata</taxon>
        <taxon>Penaeoidea</taxon>
        <taxon>Penaeidae</taxon>
        <taxon>Penaeus</taxon>
    </lineage>
</organism>
<evidence type="ECO:0000259" key="11">
    <source>
        <dbReference type="Pfam" id="PF07885"/>
    </source>
</evidence>
<feature type="transmembrane region" description="Helical" evidence="10">
    <location>
        <begin position="58"/>
        <end position="77"/>
    </location>
</feature>
<evidence type="ECO:0000313" key="12">
    <source>
        <dbReference type="EMBL" id="ROT62883.1"/>
    </source>
</evidence>
<evidence type="ECO:0000256" key="8">
    <source>
        <dbReference type="RuleBase" id="RU003857"/>
    </source>
</evidence>
<evidence type="ECO:0000313" key="13">
    <source>
        <dbReference type="Proteomes" id="UP000283509"/>
    </source>
</evidence>
<feature type="transmembrane region" description="Helical" evidence="10">
    <location>
        <begin position="83"/>
        <end position="103"/>
    </location>
</feature>
<evidence type="ECO:0000256" key="9">
    <source>
        <dbReference type="SAM" id="MobiDB-lite"/>
    </source>
</evidence>
<dbReference type="GO" id="GO:0015271">
    <property type="term" value="F:outward rectifier potassium channel activity"/>
    <property type="evidence" value="ECO:0007669"/>
    <property type="project" value="TreeGrafter"/>
</dbReference>
<feature type="domain" description="Potassium channel" evidence="11">
    <location>
        <begin position="43"/>
        <end position="110"/>
    </location>
</feature>